<evidence type="ECO:0000313" key="2">
    <source>
        <dbReference type="Proteomes" id="UP001528823"/>
    </source>
</evidence>
<name>A0ABT5UDJ5_9GAMM</name>
<protein>
    <submittedName>
        <fullName evidence="1">DUF2789 domain-containing protein</fullName>
    </submittedName>
</protein>
<dbReference type="Proteomes" id="UP001528823">
    <property type="component" value="Unassembled WGS sequence"/>
</dbReference>
<comment type="caution">
    <text evidence="1">The sequence shown here is derived from an EMBL/GenBank/DDBJ whole genome shotgun (WGS) entry which is preliminary data.</text>
</comment>
<dbReference type="RefSeq" id="WP_274690760.1">
    <property type="nucleotide sequence ID" value="NZ_JAPMOU010000034.1"/>
</dbReference>
<accession>A0ABT5UDJ5</accession>
<dbReference type="Gene3D" id="1.10.10.1130">
    <property type="entry name" value="Uncharacterised protein PF10982, DUF2789"/>
    <property type="match status" value="1"/>
</dbReference>
<gene>
    <name evidence="1" type="ORF">ORQ98_20955</name>
</gene>
<organism evidence="1 2">
    <name type="scientific">Spartinivicinus poritis</name>
    <dbReference type="NCBI Taxonomy" id="2994640"/>
    <lineage>
        <taxon>Bacteria</taxon>
        <taxon>Pseudomonadati</taxon>
        <taxon>Pseudomonadota</taxon>
        <taxon>Gammaproteobacteria</taxon>
        <taxon>Oceanospirillales</taxon>
        <taxon>Zooshikellaceae</taxon>
        <taxon>Spartinivicinus</taxon>
    </lineage>
</organism>
<dbReference type="InterPro" id="IPR038086">
    <property type="entry name" value="DUF2789_sf"/>
</dbReference>
<sequence>MDTSQHNLCTLFQQLGLSASSEEIDKFLAVHSLKPGAQLSEADFWNESQAEFLRAAVAEDADWAEVVDELDARLRH</sequence>
<dbReference type="InterPro" id="IPR021250">
    <property type="entry name" value="DUF2789"/>
</dbReference>
<keyword evidence="2" id="KW-1185">Reference proteome</keyword>
<proteinExistence type="predicted"/>
<evidence type="ECO:0000313" key="1">
    <source>
        <dbReference type="EMBL" id="MDE1464434.1"/>
    </source>
</evidence>
<dbReference type="EMBL" id="JAPMOU010000034">
    <property type="protein sequence ID" value="MDE1464434.1"/>
    <property type="molecule type" value="Genomic_DNA"/>
</dbReference>
<reference evidence="1 2" key="1">
    <citation type="submission" date="2022-11" db="EMBL/GenBank/DDBJ databases">
        <title>Spartinivicinus poritis sp. nov., isolated from scleractinian coral Porites lutea.</title>
        <authorList>
            <person name="Zhang G."/>
            <person name="Cai L."/>
            <person name="Wei Q."/>
        </authorList>
    </citation>
    <scope>NUCLEOTIDE SEQUENCE [LARGE SCALE GENOMIC DNA]</scope>
    <source>
        <strain evidence="1 2">A2-2</strain>
    </source>
</reference>
<dbReference type="Pfam" id="PF10982">
    <property type="entry name" value="DUF2789"/>
    <property type="match status" value="1"/>
</dbReference>